<proteinExistence type="predicted"/>
<dbReference type="EMBL" id="BMSL01000016">
    <property type="protein sequence ID" value="GGS52224.1"/>
    <property type="molecule type" value="Genomic_DNA"/>
</dbReference>
<protein>
    <recommendedName>
        <fullName evidence="2">AAA+ ATPase domain-containing protein</fullName>
    </recommendedName>
</protein>
<gene>
    <name evidence="3" type="ORF">GCM10010238_47010</name>
</gene>
<dbReference type="CDD" id="cd00009">
    <property type="entry name" value="AAA"/>
    <property type="match status" value="1"/>
</dbReference>
<evidence type="ECO:0000313" key="3">
    <source>
        <dbReference type="EMBL" id="GGS52224.1"/>
    </source>
</evidence>
<dbReference type="SMART" id="SM00382">
    <property type="entry name" value="AAA"/>
    <property type="match status" value="1"/>
</dbReference>
<keyword evidence="4" id="KW-1185">Reference proteome</keyword>
<sequence length="696" mass="78546">MATEDSASRSAGETSRPHAPDRRGRFADKLATARMHNFVGREEELDLFRRALRSEPSAPSVIVLHGPGGIGKSALLQRYAVEARGAGRPVVSVDTRTIYPSPTAFEQAAAGALFQDDCVLLVDSFERCRDMEEWVRNRFLPRLATGVLVVLAGRLPPDPLWRADLGWRDLMRVVHLPELDGDQAAALLAGQGADPTAHAELLSFAGGNPLALRLAAEVAAHGNTDDTVWAPSRTVIEQLLSHLVGELPSPAHRRALEVCGHALDTTEDLLRVVLPDEDATQLFAWLRQLPFVRSGRFGVYPHDVIRDSLDSDFRWRDPDRYMAMHRAIRRHLVERIRNAPEREALRATGAYNYIISRAPWIRKFHGSRDEGGAYEETARPEDAAELIRMAREIEGEQSAVAVEYWLARQPESFKVHRRYSSNELLGFMAWLRVEWPDEDLRRADPVVADAWDAVSDMAPPRHGEHVGVARFMVHRHTPHRPSRAWDLVHMRIIFELLRARHCAWSCVVMADPGFWEPLMTYMDMFQPPGRSGRAPGLFCHDWRAVRVDEWAEGIDVRLLSGPPEKPAEEPRGVSVALTREEADAAVREALRNWLDPDALAVSPLLKFRIIEADDGPEAVAALQEVLNKAVQRLAANPRTRHLHSVLTMTFQSSLTQEAVARRLNMAFSTYRRYLTRAVDEVRERVWLWETQGHLPD</sequence>
<accession>A0A918GQC5</accession>
<evidence type="ECO:0000259" key="2">
    <source>
        <dbReference type="SMART" id="SM00382"/>
    </source>
</evidence>
<organism evidence="3 4">
    <name type="scientific">Streptomyces griseoviridis</name>
    <dbReference type="NCBI Taxonomy" id="45398"/>
    <lineage>
        <taxon>Bacteria</taxon>
        <taxon>Bacillati</taxon>
        <taxon>Actinomycetota</taxon>
        <taxon>Actinomycetes</taxon>
        <taxon>Kitasatosporales</taxon>
        <taxon>Streptomycetaceae</taxon>
        <taxon>Streptomyces</taxon>
    </lineage>
</organism>
<dbReference type="InterPro" id="IPR003593">
    <property type="entry name" value="AAA+_ATPase"/>
</dbReference>
<dbReference type="Gene3D" id="3.40.50.300">
    <property type="entry name" value="P-loop containing nucleotide triphosphate hydrolases"/>
    <property type="match status" value="1"/>
</dbReference>
<dbReference type="AlphaFoldDB" id="A0A918GQC5"/>
<evidence type="ECO:0000313" key="4">
    <source>
        <dbReference type="Proteomes" id="UP000653493"/>
    </source>
</evidence>
<reference evidence="3" key="1">
    <citation type="journal article" date="2014" name="Int. J. Syst. Evol. Microbiol.">
        <title>Complete genome sequence of Corynebacterium casei LMG S-19264T (=DSM 44701T), isolated from a smear-ripened cheese.</title>
        <authorList>
            <consortium name="US DOE Joint Genome Institute (JGI-PGF)"/>
            <person name="Walter F."/>
            <person name="Albersmeier A."/>
            <person name="Kalinowski J."/>
            <person name="Ruckert C."/>
        </authorList>
    </citation>
    <scope>NUCLEOTIDE SEQUENCE</scope>
    <source>
        <strain evidence="3">JCM 4234</strain>
    </source>
</reference>
<feature type="domain" description="AAA+ ATPase" evidence="2">
    <location>
        <begin position="58"/>
        <end position="178"/>
    </location>
</feature>
<evidence type="ECO:0000256" key="1">
    <source>
        <dbReference type="SAM" id="MobiDB-lite"/>
    </source>
</evidence>
<comment type="caution">
    <text evidence="3">The sequence shown here is derived from an EMBL/GenBank/DDBJ whole genome shotgun (WGS) entry which is preliminary data.</text>
</comment>
<dbReference type="Proteomes" id="UP000653493">
    <property type="component" value="Unassembled WGS sequence"/>
</dbReference>
<dbReference type="InterPro" id="IPR027417">
    <property type="entry name" value="P-loop_NTPase"/>
</dbReference>
<dbReference type="InterPro" id="IPR041664">
    <property type="entry name" value="AAA_16"/>
</dbReference>
<dbReference type="SUPFAM" id="SSF52540">
    <property type="entry name" value="P-loop containing nucleoside triphosphate hydrolases"/>
    <property type="match status" value="1"/>
</dbReference>
<feature type="region of interest" description="Disordered" evidence="1">
    <location>
        <begin position="1"/>
        <end position="25"/>
    </location>
</feature>
<name>A0A918GQC5_STRGD</name>
<feature type="compositionally biased region" description="Basic and acidic residues" evidence="1">
    <location>
        <begin position="15"/>
        <end position="25"/>
    </location>
</feature>
<dbReference type="Pfam" id="PF13191">
    <property type="entry name" value="AAA_16"/>
    <property type="match status" value="1"/>
</dbReference>
<reference evidence="3" key="2">
    <citation type="submission" date="2020-09" db="EMBL/GenBank/DDBJ databases">
        <authorList>
            <person name="Sun Q."/>
            <person name="Ohkuma M."/>
        </authorList>
    </citation>
    <scope>NUCLEOTIDE SEQUENCE</scope>
    <source>
        <strain evidence="3">JCM 4234</strain>
    </source>
</reference>